<evidence type="ECO:0000313" key="1">
    <source>
        <dbReference type="EMBL" id="KAH7862005.1"/>
    </source>
</evidence>
<keyword evidence="2" id="KW-1185">Reference proteome</keyword>
<organism evidence="1 2">
    <name type="scientific">Vaccinium darrowii</name>
    <dbReference type="NCBI Taxonomy" id="229202"/>
    <lineage>
        <taxon>Eukaryota</taxon>
        <taxon>Viridiplantae</taxon>
        <taxon>Streptophyta</taxon>
        <taxon>Embryophyta</taxon>
        <taxon>Tracheophyta</taxon>
        <taxon>Spermatophyta</taxon>
        <taxon>Magnoliopsida</taxon>
        <taxon>eudicotyledons</taxon>
        <taxon>Gunneridae</taxon>
        <taxon>Pentapetalae</taxon>
        <taxon>asterids</taxon>
        <taxon>Ericales</taxon>
        <taxon>Ericaceae</taxon>
        <taxon>Vaccinioideae</taxon>
        <taxon>Vaccinieae</taxon>
        <taxon>Vaccinium</taxon>
    </lineage>
</organism>
<evidence type="ECO:0000313" key="2">
    <source>
        <dbReference type="Proteomes" id="UP000828048"/>
    </source>
</evidence>
<accession>A0ACB7Z8R5</accession>
<dbReference type="EMBL" id="CM037154">
    <property type="protein sequence ID" value="KAH7862005.1"/>
    <property type="molecule type" value="Genomic_DNA"/>
</dbReference>
<protein>
    <submittedName>
        <fullName evidence="1">Uncharacterized protein</fullName>
    </submittedName>
</protein>
<name>A0ACB7Z8R5_9ERIC</name>
<gene>
    <name evidence="1" type="ORF">Vadar_033587</name>
</gene>
<proteinExistence type="predicted"/>
<dbReference type="Proteomes" id="UP000828048">
    <property type="component" value="Chromosome 4"/>
</dbReference>
<reference evidence="1 2" key="1">
    <citation type="journal article" date="2021" name="Hortic Res">
        <title>High-quality reference genome and annotation aids understanding of berry development for evergreen blueberry (Vaccinium darrowii).</title>
        <authorList>
            <person name="Yu J."/>
            <person name="Hulse-Kemp A.M."/>
            <person name="Babiker E."/>
            <person name="Staton M."/>
        </authorList>
    </citation>
    <scope>NUCLEOTIDE SEQUENCE [LARGE SCALE GENOMIC DNA]</scope>
    <source>
        <strain evidence="2">cv. NJ 8807/NJ 8810</strain>
        <tissue evidence="1">Young leaf</tissue>
    </source>
</reference>
<sequence>MLEEFKDGVKWRAKNGFRSGFFGAVKVLFHKMFLGTTIRANPNIELKVKNWKEKYGLLADMQSLSGFGWNHDTHSVIVDSEDVWFSSPYPTTPTSNVNHTTPISHATANPKASTTNPPPKKAKKLTRAEAKQAALSEQLAIYMQENKEVMEKLVVAVGFDQKLSDKRNLAFGMLENLNLEVEDMLTTNAMILAKDQKVEEFHTIPERYMRRWVGMLLQGKLNQKTT</sequence>
<comment type="caution">
    <text evidence="1">The sequence shown here is derived from an EMBL/GenBank/DDBJ whole genome shotgun (WGS) entry which is preliminary data.</text>
</comment>